<dbReference type="Pfam" id="PF08241">
    <property type="entry name" value="Methyltransf_11"/>
    <property type="match status" value="1"/>
</dbReference>
<dbReference type="GeneID" id="43162666"/>
<accession>A0ABZ0Y4N2</accession>
<dbReference type="InterPro" id="IPR013216">
    <property type="entry name" value="Methyltransf_11"/>
</dbReference>
<name>A0ABZ0Y4N2_9BURK</name>
<dbReference type="InterPro" id="IPR029063">
    <property type="entry name" value="SAM-dependent_MTases_sf"/>
</dbReference>
<evidence type="ECO:0000313" key="3">
    <source>
        <dbReference type="Proteomes" id="UP001326110"/>
    </source>
</evidence>
<sequence>MDKAGSEQSIIALEGWLQTPAGVYMRAWEQTCLDNLTVDIFGYNAVQIGLPQIDALAANRMPNKWLVDRKVRPENIAPTPLSAPAGTMATMTGPVIAMPPARPVSLTCDFTELPFASHSLDLVVLPHVLEFSTDPHQVLREVERVLIPEGQVIICGFNPASLWGARHVLRRVGGASFLPPTESLITMPRMKDWLKLLNMGDSHSHLGCYAPACRTEKWLQRYAFMDNAGPRWWPFFGGVYIIQAIKRVKGMHLIGPAWAKKSATAPAVVPATNKRREQQDG</sequence>
<feature type="domain" description="Methyltransferase type 11" evidence="1">
    <location>
        <begin position="106"/>
        <end position="154"/>
    </location>
</feature>
<gene>
    <name evidence="2" type="ORF">SR858_10960</name>
</gene>
<dbReference type="EMBL" id="CP140152">
    <property type="protein sequence ID" value="WQH06819.1"/>
    <property type="molecule type" value="Genomic_DNA"/>
</dbReference>
<proteinExistence type="predicted"/>
<dbReference type="Gene3D" id="3.40.50.150">
    <property type="entry name" value="Vaccinia Virus protein VP39"/>
    <property type="match status" value="1"/>
</dbReference>
<keyword evidence="3" id="KW-1185">Reference proteome</keyword>
<dbReference type="GO" id="GO:0032259">
    <property type="term" value="P:methylation"/>
    <property type="evidence" value="ECO:0007669"/>
    <property type="project" value="UniProtKB-KW"/>
</dbReference>
<dbReference type="Proteomes" id="UP001326110">
    <property type="component" value="Chromosome"/>
</dbReference>
<dbReference type="GO" id="GO:0008168">
    <property type="term" value="F:methyltransferase activity"/>
    <property type="evidence" value="ECO:0007669"/>
    <property type="project" value="UniProtKB-KW"/>
</dbReference>
<dbReference type="RefSeq" id="WP_019920825.1">
    <property type="nucleotide sequence ID" value="NZ_CP140152.1"/>
</dbReference>
<keyword evidence="2" id="KW-0808">Transferase</keyword>
<evidence type="ECO:0000313" key="2">
    <source>
        <dbReference type="EMBL" id="WQH06819.1"/>
    </source>
</evidence>
<dbReference type="CDD" id="cd02440">
    <property type="entry name" value="AdoMet_MTases"/>
    <property type="match status" value="1"/>
</dbReference>
<organism evidence="2 3">
    <name type="scientific">Duganella zoogloeoides</name>
    <dbReference type="NCBI Taxonomy" id="75659"/>
    <lineage>
        <taxon>Bacteria</taxon>
        <taxon>Pseudomonadati</taxon>
        <taxon>Pseudomonadota</taxon>
        <taxon>Betaproteobacteria</taxon>
        <taxon>Burkholderiales</taxon>
        <taxon>Oxalobacteraceae</taxon>
        <taxon>Telluria group</taxon>
        <taxon>Duganella</taxon>
    </lineage>
</organism>
<keyword evidence="2" id="KW-0489">Methyltransferase</keyword>
<protein>
    <submittedName>
        <fullName evidence="2">Class I SAM-dependent methyltransferase</fullName>
    </submittedName>
</protein>
<evidence type="ECO:0000259" key="1">
    <source>
        <dbReference type="Pfam" id="PF08241"/>
    </source>
</evidence>
<dbReference type="SUPFAM" id="SSF53335">
    <property type="entry name" value="S-adenosyl-L-methionine-dependent methyltransferases"/>
    <property type="match status" value="1"/>
</dbReference>
<reference evidence="2 3" key="1">
    <citation type="submission" date="2023-11" db="EMBL/GenBank/DDBJ databases">
        <title>MicrobeMod: A computational toolkit for identifying prokaryotic methylation and restriction-modification with nanopore sequencing.</title>
        <authorList>
            <person name="Crits-Christoph A."/>
            <person name="Kang S.C."/>
            <person name="Lee H."/>
            <person name="Ostrov N."/>
        </authorList>
    </citation>
    <scope>NUCLEOTIDE SEQUENCE [LARGE SCALE GENOMIC DNA]</scope>
    <source>
        <strain evidence="2 3">ATCC 25935</strain>
    </source>
</reference>